<dbReference type="GO" id="GO:0005506">
    <property type="term" value="F:iron ion binding"/>
    <property type="evidence" value="ECO:0007669"/>
    <property type="project" value="InterPro"/>
</dbReference>
<evidence type="ECO:0000256" key="1">
    <source>
        <dbReference type="ARBA" id="ARBA00023004"/>
    </source>
</evidence>
<evidence type="ECO:0000313" key="3">
    <source>
        <dbReference type="Proteomes" id="UP000000669"/>
    </source>
</evidence>
<name>Q056Y3_BUCCC</name>
<dbReference type="NCBIfam" id="NF003817">
    <property type="entry name" value="PRK05408.1"/>
    <property type="match status" value="1"/>
</dbReference>
<reference evidence="2 3" key="1">
    <citation type="journal article" date="2006" name="Science">
        <title>A small microbial genome: the end of a long symbiotic relationship?</title>
        <authorList>
            <person name="Perez-Brocal V."/>
            <person name="Gil R."/>
            <person name="Ramos S."/>
            <person name="Lamelas A."/>
            <person name="Postigo M."/>
            <person name="Michelena J.M."/>
            <person name="Silva F.J."/>
            <person name="Moya A."/>
            <person name="Latorre A."/>
        </authorList>
    </citation>
    <scope>NUCLEOTIDE SEQUENCE [LARGE SCALE GENOMIC DNA]</scope>
    <source>
        <strain evidence="3">Cc</strain>
    </source>
</reference>
<dbReference type="AlphaFoldDB" id="Q056Y3"/>
<dbReference type="HOGENOM" id="CLU_170994_0_0_6"/>
<dbReference type="SUPFAM" id="SSF111148">
    <property type="entry name" value="YggX-like"/>
    <property type="match status" value="1"/>
</dbReference>
<dbReference type="Proteomes" id="UP000000669">
    <property type="component" value="Chromosome"/>
</dbReference>
<accession>Q056Y3</accession>
<organism evidence="2 3">
    <name type="scientific">Buchnera aphidicola subsp. Cinara cedri (strain Cc)</name>
    <dbReference type="NCBI Taxonomy" id="372461"/>
    <lineage>
        <taxon>Bacteria</taxon>
        <taxon>Pseudomonadati</taxon>
        <taxon>Pseudomonadota</taxon>
        <taxon>Gammaproteobacteria</taxon>
        <taxon>Enterobacterales</taxon>
        <taxon>Erwiniaceae</taxon>
        <taxon>Buchnera</taxon>
    </lineage>
</organism>
<dbReference type="EMBL" id="CP000263">
    <property type="protein sequence ID" value="ABJ90816.1"/>
    <property type="molecule type" value="Genomic_DNA"/>
</dbReference>
<keyword evidence="3" id="KW-1185">Reference proteome</keyword>
<protein>
    <submittedName>
        <fullName evidence="2">Protection of iron-sulfur proteins against oxidative damage</fullName>
    </submittedName>
</protein>
<dbReference type="Pfam" id="PF04362">
    <property type="entry name" value="Iron_traffic"/>
    <property type="match status" value="1"/>
</dbReference>
<sequence length="82" mass="10201">MKKKRKIFCSFLKKETEGLEYQFFPGKIGQQIYEQISKKAWNIWLEKQTKIINEKKLNMFIEKDRIFLEKKMKNFFFKKKKN</sequence>
<dbReference type="GO" id="GO:0034599">
    <property type="term" value="P:cellular response to oxidative stress"/>
    <property type="evidence" value="ECO:0007669"/>
    <property type="project" value="TreeGrafter"/>
</dbReference>
<dbReference type="STRING" id="372461.BCc_363"/>
<dbReference type="PIRSF" id="PIRSF029827">
    <property type="entry name" value="Fe_traffic_YggX"/>
    <property type="match status" value="1"/>
</dbReference>
<dbReference type="OrthoDB" id="9804318at2"/>
<dbReference type="Gene3D" id="1.10.3880.10">
    <property type="entry name" value="Fe(II) trafficking protein YggX"/>
    <property type="match status" value="1"/>
</dbReference>
<dbReference type="PANTHER" id="PTHR36965">
    <property type="entry name" value="FE(2+)-TRAFFICKING PROTEIN-RELATED"/>
    <property type="match status" value="1"/>
</dbReference>
<dbReference type="PANTHER" id="PTHR36965:SF1">
    <property type="entry name" value="FE(2+)-TRAFFICKING PROTEIN-RELATED"/>
    <property type="match status" value="1"/>
</dbReference>
<dbReference type="eggNOG" id="COG2924">
    <property type="taxonomic scope" value="Bacteria"/>
</dbReference>
<evidence type="ECO:0000313" key="2">
    <source>
        <dbReference type="EMBL" id="ABJ90816.1"/>
    </source>
</evidence>
<dbReference type="KEGG" id="bcc:BCc_363"/>
<dbReference type="RefSeq" id="WP_011672735.1">
    <property type="nucleotide sequence ID" value="NC_008513.1"/>
</dbReference>
<dbReference type="InterPro" id="IPR007457">
    <property type="entry name" value="Fe_traffick_prot_YggX"/>
</dbReference>
<proteinExistence type="predicted"/>
<dbReference type="GO" id="GO:0005829">
    <property type="term" value="C:cytosol"/>
    <property type="evidence" value="ECO:0007669"/>
    <property type="project" value="TreeGrafter"/>
</dbReference>
<keyword evidence="1" id="KW-0408">Iron</keyword>
<gene>
    <name evidence="2" type="primary">yggX</name>
    <name evidence="2" type="ordered locus">BCc_363</name>
</gene>
<dbReference type="InterPro" id="IPR036766">
    <property type="entry name" value="Fe_traffick_prot_YggX_sf"/>
</dbReference>